<keyword evidence="6 9" id="KW-0472">Membrane</keyword>
<evidence type="ECO:0000313" key="10">
    <source>
        <dbReference type="EMBL" id="KAL2611615.1"/>
    </source>
</evidence>
<protein>
    <recommendedName>
        <fullName evidence="12">Auxin efflux carrier component</fullName>
    </recommendedName>
</protein>
<feature type="region of interest" description="Disordered" evidence="8">
    <location>
        <begin position="279"/>
        <end position="308"/>
    </location>
</feature>
<keyword evidence="11" id="KW-1185">Reference proteome</keyword>
<feature type="transmembrane region" description="Helical" evidence="9">
    <location>
        <begin position="15"/>
        <end position="32"/>
    </location>
</feature>
<name>A0ABD1XRN2_9MARC</name>
<feature type="transmembrane region" description="Helical" evidence="9">
    <location>
        <begin position="380"/>
        <end position="398"/>
    </location>
</feature>
<gene>
    <name evidence="10" type="ORF">R1flu_023307</name>
</gene>
<dbReference type="InterPro" id="IPR051107">
    <property type="entry name" value="Auxin_Efflux_Carrier"/>
</dbReference>
<comment type="subcellular location">
    <subcellularLocation>
        <location evidence="1">Membrane</location>
        <topology evidence="1">Multi-pass membrane protein</topology>
    </subcellularLocation>
</comment>
<evidence type="ECO:0000256" key="1">
    <source>
        <dbReference type="ARBA" id="ARBA00004141"/>
    </source>
</evidence>
<evidence type="ECO:0000256" key="3">
    <source>
        <dbReference type="ARBA" id="ARBA00022448"/>
    </source>
</evidence>
<evidence type="ECO:0000256" key="2">
    <source>
        <dbReference type="ARBA" id="ARBA00009177"/>
    </source>
</evidence>
<feature type="transmembrane region" description="Helical" evidence="9">
    <location>
        <begin position="44"/>
        <end position="60"/>
    </location>
</feature>
<feature type="transmembrane region" description="Helical" evidence="9">
    <location>
        <begin position="132"/>
        <end position="153"/>
    </location>
</feature>
<dbReference type="Proteomes" id="UP001605036">
    <property type="component" value="Unassembled WGS sequence"/>
</dbReference>
<feature type="compositionally biased region" description="Basic and acidic residues" evidence="8">
    <location>
        <begin position="281"/>
        <end position="298"/>
    </location>
</feature>
<evidence type="ECO:0000313" key="11">
    <source>
        <dbReference type="Proteomes" id="UP001605036"/>
    </source>
</evidence>
<evidence type="ECO:0000256" key="9">
    <source>
        <dbReference type="SAM" id="Phobius"/>
    </source>
</evidence>
<comment type="caution">
    <text evidence="10">The sequence shown here is derived from an EMBL/GenBank/DDBJ whole genome shotgun (WGS) entry which is preliminary data.</text>
</comment>
<evidence type="ECO:0000256" key="5">
    <source>
        <dbReference type="ARBA" id="ARBA00022989"/>
    </source>
</evidence>
<dbReference type="AlphaFoldDB" id="A0ABD1XRN2"/>
<dbReference type="InterPro" id="IPR004776">
    <property type="entry name" value="Mem_transp_PIN-like"/>
</dbReference>
<organism evidence="10 11">
    <name type="scientific">Riccia fluitans</name>
    <dbReference type="NCBI Taxonomy" id="41844"/>
    <lineage>
        <taxon>Eukaryota</taxon>
        <taxon>Viridiplantae</taxon>
        <taxon>Streptophyta</taxon>
        <taxon>Embryophyta</taxon>
        <taxon>Marchantiophyta</taxon>
        <taxon>Marchantiopsida</taxon>
        <taxon>Marchantiidae</taxon>
        <taxon>Marchantiales</taxon>
        <taxon>Ricciaceae</taxon>
        <taxon>Riccia</taxon>
    </lineage>
</organism>
<dbReference type="PANTHER" id="PTHR31752:SF18">
    <property type="entry name" value="AUXIN EFFLUX CARRIER COMPONENT 1"/>
    <property type="match status" value="1"/>
</dbReference>
<dbReference type="GO" id="GO:0016020">
    <property type="term" value="C:membrane"/>
    <property type="evidence" value="ECO:0007669"/>
    <property type="project" value="UniProtKB-SubCell"/>
</dbReference>
<keyword evidence="5 9" id="KW-1133">Transmembrane helix</keyword>
<reference evidence="10 11" key="1">
    <citation type="submission" date="2024-09" db="EMBL/GenBank/DDBJ databases">
        <title>Chromosome-scale assembly of Riccia fluitans.</title>
        <authorList>
            <person name="Paukszto L."/>
            <person name="Sawicki J."/>
            <person name="Karawczyk K."/>
            <person name="Piernik-Szablinska J."/>
            <person name="Szczecinska M."/>
            <person name="Mazdziarz M."/>
        </authorList>
    </citation>
    <scope>NUCLEOTIDE SEQUENCE [LARGE SCALE GENOMIC DNA]</scope>
    <source>
        <strain evidence="10">Rf_01</strain>
        <tissue evidence="10">Aerial parts of the thallus</tissue>
    </source>
</reference>
<evidence type="ECO:0000256" key="7">
    <source>
        <dbReference type="ARBA" id="ARBA00023294"/>
    </source>
</evidence>
<dbReference type="EMBL" id="JBHFFA010000007">
    <property type="protein sequence ID" value="KAL2611615.1"/>
    <property type="molecule type" value="Genomic_DNA"/>
</dbReference>
<dbReference type="GO" id="GO:0009734">
    <property type="term" value="P:auxin-activated signaling pathway"/>
    <property type="evidence" value="ECO:0007669"/>
    <property type="project" value="UniProtKB-KW"/>
</dbReference>
<feature type="transmembrane region" description="Helical" evidence="9">
    <location>
        <begin position="66"/>
        <end position="88"/>
    </location>
</feature>
<keyword evidence="3" id="KW-0813">Transport</keyword>
<feature type="transmembrane region" description="Helical" evidence="9">
    <location>
        <begin position="349"/>
        <end position="368"/>
    </location>
</feature>
<keyword evidence="4 9" id="KW-0812">Transmembrane</keyword>
<keyword evidence="7" id="KW-0927">Auxin signaling pathway</keyword>
<accession>A0ABD1XRN2</accession>
<sequence>MLTAEDFWHLIEHMIPFYVLLIIGYGLTKLNLITPEHGPGISRWVSILAVPLYVFHLLAFTDPYQINLRLVGADVVSKALALICGCLWWKFSKSGSIEGVIRFFMLATLPNTVLIGEALLKPLYGDIVHTQVTTIIFMQSFLWYNVCISMYEVRRVLLEEKRPITPLPRFENSKSKEGGLIQHNMMNLQELGFSVPKPTSPARTNGGLQVIRMEVPGWTSNSNALAGEKYSDRFNNPDKTNLSFRTGSLERTISAPAGFLLPGTRSSFELVIVQDNLGSGPEKERKEESYDKDADRKSIPKKNSGGFERSTIACNKPVEVLDPESRGFTRDPGGILILKVINRLKKVPLTYASIAGFVYSLLARKYGWTMPYPVQTSLELISDTCIGMSVFAMGMAWASSGRLISCGWKALLSGIILRFLVGPILMTVSSKMAVMSGEHFRFAVLQAVIPQGVISFVLSKEYGVEVPIFITAVVFQALIFIPIVLCYYVILDAF</sequence>
<feature type="transmembrane region" description="Helical" evidence="9">
    <location>
        <begin position="466"/>
        <end position="490"/>
    </location>
</feature>
<feature type="transmembrane region" description="Helical" evidence="9">
    <location>
        <begin position="100"/>
        <end position="120"/>
    </location>
</feature>
<evidence type="ECO:0000256" key="8">
    <source>
        <dbReference type="SAM" id="MobiDB-lite"/>
    </source>
</evidence>
<evidence type="ECO:0000256" key="6">
    <source>
        <dbReference type="ARBA" id="ARBA00023136"/>
    </source>
</evidence>
<dbReference type="PANTHER" id="PTHR31752">
    <property type="entry name" value="AUXIN EFFLUX CARRIER COMPONENT 1B-RELATED"/>
    <property type="match status" value="1"/>
</dbReference>
<evidence type="ECO:0000256" key="4">
    <source>
        <dbReference type="ARBA" id="ARBA00022692"/>
    </source>
</evidence>
<comment type="similarity">
    <text evidence="2">Belongs to the auxin efflux carrier (TC 2.A.69.1) family.</text>
</comment>
<dbReference type="Pfam" id="PF03547">
    <property type="entry name" value="Mem_trans"/>
    <property type="match status" value="1"/>
</dbReference>
<proteinExistence type="inferred from homology"/>
<feature type="transmembrane region" description="Helical" evidence="9">
    <location>
        <begin position="410"/>
        <end position="428"/>
    </location>
</feature>
<evidence type="ECO:0008006" key="12">
    <source>
        <dbReference type="Google" id="ProtNLM"/>
    </source>
</evidence>